<organism evidence="1 2">
    <name type="scientific">Nicotiana tabacum</name>
    <name type="common">Common tobacco</name>
    <dbReference type="NCBI Taxonomy" id="4097"/>
    <lineage>
        <taxon>Eukaryota</taxon>
        <taxon>Viridiplantae</taxon>
        <taxon>Streptophyta</taxon>
        <taxon>Embryophyta</taxon>
        <taxon>Tracheophyta</taxon>
        <taxon>Spermatophyta</taxon>
        <taxon>Magnoliopsida</taxon>
        <taxon>eudicotyledons</taxon>
        <taxon>Gunneridae</taxon>
        <taxon>Pentapetalae</taxon>
        <taxon>asterids</taxon>
        <taxon>lamiids</taxon>
        <taxon>Solanales</taxon>
        <taxon>Solanaceae</taxon>
        <taxon>Nicotianoideae</taxon>
        <taxon>Nicotianeae</taxon>
        <taxon>Nicotiana</taxon>
    </lineage>
</organism>
<reference evidence="2" key="2">
    <citation type="submission" date="2025-08" db="UniProtKB">
        <authorList>
            <consortium name="RefSeq"/>
        </authorList>
    </citation>
    <scope>IDENTIFICATION</scope>
    <source>
        <tissue evidence="2">Leaf</tissue>
    </source>
</reference>
<dbReference type="RefSeq" id="XP_075077818.1">
    <property type="nucleotide sequence ID" value="XM_075221717.1"/>
</dbReference>
<gene>
    <name evidence="2" type="primary">LOC142164226</name>
</gene>
<evidence type="ECO:0000313" key="1">
    <source>
        <dbReference type="Proteomes" id="UP000790787"/>
    </source>
</evidence>
<sequence>MQRAIEFKFLTEKFSINPPKLFIKINWHKPPRGWFKLNVDANFNNYNQNCSLGDVFRNANGNWVVGFTKSTHVNGSLAAELKALREGVRIATKWKLFPLEIETNCTKVVNALVEGYTPAHLPAGEYDCSSTSKKVSKYG</sequence>
<dbReference type="Proteomes" id="UP000790787">
    <property type="component" value="Chromosome 1"/>
</dbReference>
<accession>A0AC58RYK7</accession>
<protein>
    <submittedName>
        <fullName evidence="2">Uncharacterized protein LOC142164226</fullName>
    </submittedName>
</protein>
<reference evidence="1" key="1">
    <citation type="journal article" date="2014" name="Nat. Commun.">
        <title>The tobacco genome sequence and its comparison with those of tomato and potato.</title>
        <authorList>
            <person name="Sierro N."/>
            <person name="Battey J.N."/>
            <person name="Ouadi S."/>
            <person name="Bakaher N."/>
            <person name="Bovet L."/>
            <person name="Willig A."/>
            <person name="Goepfert S."/>
            <person name="Peitsch M.C."/>
            <person name="Ivanov N.V."/>
        </authorList>
    </citation>
    <scope>NUCLEOTIDE SEQUENCE [LARGE SCALE GENOMIC DNA]</scope>
</reference>
<proteinExistence type="predicted"/>
<evidence type="ECO:0000313" key="2">
    <source>
        <dbReference type="RefSeq" id="XP_075077818.1"/>
    </source>
</evidence>
<keyword evidence="1" id="KW-1185">Reference proteome</keyword>
<name>A0AC58RYK7_TOBAC</name>